<comment type="subunit">
    <text evidence="7">Homodimer.</text>
</comment>
<reference evidence="8 9" key="2">
    <citation type="journal article" date="2021" name="Int. J. Syst. Evol. Microbiol.">
        <title>Isolation and Polyphasic Characterization of Desulfuromonas versatilis sp. Nov., an Electrogenic Bacteria Capable of Versatile Metabolism Isolated from a Graphene Oxide-Reducing Enrichment Culture.</title>
        <authorList>
            <person name="Xie L."/>
            <person name="Yoshida N."/>
            <person name="Ishii S."/>
            <person name="Meng L."/>
        </authorList>
    </citation>
    <scope>NUCLEOTIDE SEQUENCE [LARGE SCALE GENOMIC DNA]</scope>
    <source>
        <strain evidence="8 9">NIT-T3</strain>
    </source>
</reference>
<accession>A0ABM8HRB7</accession>
<keyword evidence="6 7" id="KW-0664">Pyridoxine biosynthesis</keyword>
<evidence type="ECO:0000256" key="2">
    <source>
        <dbReference type="ARBA" id="ARBA00022723"/>
    </source>
</evidence>
<dbReference type="NCBIfam" id="TIGR00557">
    <property type="entry name" value="pdxA"/>
    <property type="match status" value="1"/>
</dbReference>
<comment type="pathway">
    <text evidence="7">Cofactor biosynthesis; pyridoxine 5'-phosphate biosynthesis; pyridoxine 5'-phosphate from D-erythrose 4-phosphate: step 4/5.</text>
</comment>
<reference evidence="8 9" key="1">
    <citation type="journal article" date="2016" name="C (Basel)">
        <title>Selective Growth of and Electricity Production by Marine Exoelectrogenic Bacteria in Self-Aggregated Hydrogel of Microbially Reduced Graphene Oxide.</title>
        <authorList>
            <person name="Yoshida N."/>
            <person name="Goto Y."/>
            <person name="Miyata Y."/>
        </authorList>
    </citation>
    <scope>NUCLEOTIDE SEQUENCE [LARGE SCALE GENOMIC DNA]</scope>
    <source>
        <strain evidence="8 9">NIT-T3</strain>
    </source>
</reference>
<dbReference type="HAMAP" id="MF_00536">
    <property type="entry name" value="PdxA"/>
    <property type="match status" value="1"/>
</dbReference>
<dbReference type="RefSeq" id="WP_221250481.1">
    <property type="nucleotide sequence ID" value="NZ_AP024355.1"/>
</dbReference>
<comment type="miscellaneous">
    <text evidence="7">The active site is located at the dimer interface.</text>
</comment>
<evidence type="ECO:0000313" key="9">
    <source>
        <dbReference type="Proteomes" id="UP001319827"/>
    </source>
</evidence>
<keyword evidence="4 7" id="KW-0560">Oxidoreductase</keyword>
<feature type="binding site" evidence="7">
    <location>
        <position position="142"/>
    </location>
    <ligand>
        <name>substrate</name>
    </ligand>
</feature>
<dbReference type="InterPro" id="IPR037510">
    <property type="entry name" value="PdxA"/>
</dbReference>
<evidence type="ECO:0000256" key="4">
    <source>
        <dbReference type="ARBA" id="ARBA00023002"/>
    </source>
</evidence>
<feature type="binding site" evidence="7">
    <location>
        <position position="171"/>
    </location>
    <ligand>
        <name>a divalent metal cation</name>
        <dbReference type="ChEBI" id="CHEBI:60240"/>
        <note>ligand shared between dimeric partners</note>
    </ligand>
</feature>
<dbReference type="Gene3D" id="3.40.718.10">
    <property type="entry name" value="Isopropylmalate Dehydrogenase"/>
    <property type="match status" value="1"/>
</dbReference>
<gene>
    <name evidence="7 8" type="primary">pdxA</name>
    <name evidence="8" type="ORF">DESUT3_00660</name>
</gene>
<feature type="binding site" evidence="7">
    <location>
        <position position="271"/>
    </location>
    <ligand>
        <name>a divalent metal cation</name>
        <dbReference type="ChEBI" id="CHEBI:60240"/>
        <note>ligand shared between dimeric partners</note>
    </ligand>
</feature>
<proteinExistence type="inferred from homology"/>
<evidence type="ECO:0000256" key="1">
    <source>
        <dbReference type="ARBA" id="ARBA00022490"/>
    </source>
</evidence>
<comment type="catalytic activity">
    <reaction evidence="7">
        <text>4-(phosphooxy)-L-threonine + NAD(+) = 3-amino-2-oxopropyl phosphate + CO2 + NADH</text>
        <dbReference type="Rhea" id="RHEA:32275"/>
        <dbReference type="ChEBI" id="CHEBI:16526"/>
        <dbReference type="ChEBI" id="CHEBI:57279"/>
        <dbReference type="ChEBI" id="CHEBI:57540"/>
        <dbReference type="ChEBI" id="CHEBI:57945"/>
        <dbReference type="ChEBI" id="CHEBI:58452"/>
        <dbReference type="EC" id="1.1.1.262"/>
    </reaction>
</comment>
<evidence type="ECO:0000256" key="3">
    <source>
        <dbReference type="ARBA" id="ARBA00022857"/>
    </source>
</evidence>
<feature type="binding site" evidence="7">
    <location>
        <position position="279"/>
    </location>
    <ligand>
        <name>substrate</name>
    </ligand>
</feature>
<evidence type="ECO:0000256" key="6">
    <source>
        <dbReference type="ARBA" id="ARBA00023096"/>
    </source>
</evidence>
<keyword evidence="9" id="KW-1185">Reference proteome</keyword>
<feature type="binding site" evidence="7">
    <location>
        <position position="216"/>
    </location>
    <ligand>
        <name>a divalent metal cation</name>
        <dbReference type="ChEBI" id="CHEBI:60240"/>
        <note>ligand shared between dimeric partners</note>
    </ligand>
</feature>
<sequence length="333" mass="34899">MNRPLILTMGDPTGVGPEIIVKALLCGALENLSRPLLVAGDPGVLEKAAALFGAESTISYGTGLVSHRLTIAGRNLEVHALSLLPAGQLEYGRPTPECGRAMAEYIEWACARCQQGVAAGMVTAPINKAAIHAAGYEFPGHTELLAACCGVDKVVMMLAGERLRVCLVTTHLALAEVPRVLSEAEILATIRITDASLRRFFGLDRPRLAVLSLNPHAGEGGMFGDEEARLIAPAIAAARAAGIEASGPHSADTLFHFAARGGYDAVVCMYHDQGLIPLKLLHFDDGVNVTLGLPIVRTSVDHGTAYDIAGTGKASEASLVAAIRMAEKMTGHV</sequence>
<evidence type="ECO:0000313" key="8">
    <source>
        <dbReference type="EMBL" id="BCR02997.1"/>
    </source>
</evidence>
<organism evidence="8 9">
    <name type="scientific">Desulfuromonas versatilis</name>
    <dbReference type="NCBI Taxonomy" id="2802975"/>
    <lineage>
        <taxon>Bacteria</taxon>
        <taxon>Pseudomonadati</taxon>
        <taxon>Thermodesulfobacteriota</taxon>
        <taxon>Desulfuromonadia</taxon>
        <taxon>Desulfuromonadales</taxon>
        <taxon>Desulfuromonadaceae</taxon>
        <taxon>Desulfuromonas</taxon>
    </lineage>
</organism>
<comment type="similarity">
    <text evidence="7">Belongs to the PdxA family.</text>
</comment>
<keyword evidence="5 7" id="KW-0520">NAD</keyword>
<evidence type="ECO:0000256" key="7">
    <source>
        <dbReference type="HAMAP-Rule" id="MF_00536"/>
    </source>
</evidence>
<dbReference type="NCBIfam" id="NF003699">
    <property type="entry name" value="PRK05312.1"/>
    <property type="match status" value="1"/>
</dbReference>
<feature type="binding site" evidence="7">
    <location>
        <position position="141"/>
    </location>
    <ligand>
        <name>substrate</name>
    </ligand>
</feature>
<keyword evidence="1 7" id="KW-0963">Cytoplasm</keyword>
<protein>
    <recommendedName>
        <fullName evidence="7">4-hydroxythreonine-4-phosphate dehydrogenase</fullName>
        <ecNumber evidence="7">1.1.1.262</ecNumber>
    </recommendedName>
    <alternativeName>
        <fullName evidence="7">4-(phosphohydroxy)-L-threonine dehydrogenase</fullName>
    </alternativeName>
</protein>
<dbReference type="PANTHER" id="PTHR30004:SF6">
    <property type="entry name" value="D-THREONATE 4-PHOSPHATE DEHYDROGENASE"/>
    <property type="match status" value="1"/>
</dbReference>
<feature type="binding site" evidence="7">
    <location>
        <position position="288"/>
    </location>
    <ligand>
        <name>substrate</name>
    </ligand>
</feature>
<dbReference type="EMBL" id="AP024355">
    <property type="protein sequence ID" value="BCR02997.1"/>
    <property type="molecule type" value="Genomic_DNA"/>
</dbReference>
<dbReference type="InterPro" id="IPR005255">
    <property type="entry name" value="PdxA_fam"/>
</dbReference>
<comment type="cofactor">
    <cofactor evidence="7">
        <name>a divalent metal cation</name>
        <dbReference type="ChEBI" id="CHEBI:60240"/>
    </cofactor>
    <text evidence="7">Binds 1 divalent metal cation per subunit.</text>
</comment>
<evidence type="ECO:0000256" key="5">
    <source>
        <dbReference type="ARBA" id="ARBA00023027"/>
    </source>
</evidence>
<dbReference type="EC" id="1.1.1.262" evidence="7"/>
<dbReference type="SUPFAM" id="SSF53659">
    <property type="entry name" value="Isocitrate/Isopropylmalate dehydrogenase-like"/>
    <property type="match status" value="1"/>
</dbReference>
<comment type="function">
    <text evidence="7">Catalyzes the NAD(P)-dependent oxidation of 4-(phosphooxy)-L-threonine (HTP) into 2-amino-3-oxo-4-(phosphooxy)butyric acid which spontaneously decarboxylates to form 3-amino-2-oxopropyl phosphate (AHAP).</text>
</comment>
<comment type="subcellular location">
    <subcellularLocation>
        <location evidence="7">Cytoplasm</location>
    </subcellularLocation>
</comment>
<dbReference type="PANTHER" id="PTHR30004">
    <property type="entry name" value="4-HYDROXYTHREONINE-4-PHOSPHATE DEHYDROGENASE"/>
    <property type="match status" value="1"/>
</dbReference>
<dbReference type="Proteomes" id="UP001319827">
    <property type="component" value="Chromosome"/>
</dbReference>
<dbReference type="Pfam" id="PF04166">
    <property type="entry name" value="PdxA"/>
    <property type="match status" value="1"/>
</dbReference>
<name>A0ABM8HRB7_9BACT</name>
<keyword evidence="2 7" id="KW-0479">Metal-binding</keyword>
<keyword evidence="3 7" id="KW-0521">NADP</keyword>
<feature type="binding site" evidence="7">
    <location>
        <position position="297"/>
    </location>
    <ligand>
        <name>substrate</name>
    </ligand>
</feature>